<comment type="caution">
    <text evidence="5">The sequence shown here is derived from an EMBL/GenBank/DDBJ whole genome shotgun (WGS) entry which is preliminary data.</text>
</comment>
<dbReference type="SUPFAM" id="SSF46785">
    <property type="entry name" value="Winged helix' DNA-binding domain"/>
    <property type="match status" value="1"/>
</dbReference>
<evidence type="ECO:0000256" key="3">
    <source>
        <dbReference type="ARBA" id="ARBA00023163"/>
    </source>
</evidence>
<dbReference type="Pfam" id="PF07729">
    <property type="entry name" value="FCD"/>
    <property type="match status" value="1"/>
</dbReference>
<dbReference type="PROSITE" id="PS50949">
    <property type="entry name" value="HTH_GNTR"/>
    <property type="match status" value="1"/>
</dbReference>
<dbReference type="PANTHER" id="PTHR43537:SF5">
    <property type="entry name" value="UXU OPERON TRANSCRIPTIONAL REGULATOR"/>
    <property type="match status" value="1"/>
</dbReference>
<evidence type="ECO:0000256" key="1">
    <source>
        <dbReference type="ARBA" id="ARBA00023015"/>
    </source>
</evidence>
<feature type="domain" description="HTH gntR-type" evidence="4">
    <location>
        <begin position="4"/>
        <end position="70"/>
    </location>
</feature>
<sequence length="241" mass="26182">MGRTTAVQSVVDTLRAEITASHRPGDLLANERALAERFGVGRNTAREALVTLQVHGLIKITRRGPMVTEPDFDAVFSIFSHYFASDLRTCRDLLDMRTMLETGVLPAALANAGPDDVVALSAILDRMDAALTVRENAVADHAFHARIVQMAGNTVIARLYAVMRDPIIFYMEIGKNVPRHDAASMGNHRRMVEAIGRQDLAGLTEAAAAHYAYSRAVLEETLSREAAARTPTQNGSGGQQT</sequence>
<keyword evidence="3" id="KW-0804">Transcription</keyword>
<evidence type="ECO:0000313" key="5">
    <source>
        <dbReference type="EMBL" id="SHJ70469.1"/>
    </source>
</evidence>
<dbReference type="Gene3D" id="1.10.10.10">
    <property type="entry name" value="Winged helix-like DNA-binding domain superfamily/Winged helix DNA-binding domain"/>
    <property type="match status" value="1"/>
</dbReference>
<protein>
    <submittedName>
        <fullName evidence="5">Transcriptional regulator, GntR family</fullName>
    </submittedName>
</protein>
<dbReference type="PRINTS" id="PR00035">
    <property type="entry name" value="HTHGNTR"/>
</dbReference>
<accession>A0ABY1INU4</accession>
<evidence type="ECO:0000259" key="4">
    <source>
        <dbReference type="PROSITE" id="PS50949"/>
    </source>
</evidence>
<dbReference type="InterPro" id="IPR036390">
    <property type="entry name" value="WH_DNA-bd_sf"/>
</dbReference>
<evidence type="ECO:0000313" key="6">
    <source>
        <dbReference type="Proteomes" id="UP000184290"/>
    </source>
</evidence>
<dbReference type="EMBL" id="FQZC01000004">
    <property type="protein sequence ID" value="SHJ70469.1"/>
    <property type="molecule type" value="Genomic_DNA"/>
</dbReference>
<dbReference type="InterPro" id="IPR036388">
    <property type="entry name" value="WH-like_DNA-bd_sf"/>
</dbReference>
<dbReference type="PANTHER" id="PTHR43537">
    <property type="entry name" value="TRANSCRIPTIONAL REGULATOR, GNTR FAMILY"/>
    <property type="match status" value="1"/>
</dbReference>
<proteinExistence type="predicted"/>
<dbReference type="RefSeq" id="WP_073469418.1">
    <property type="nucleotide sequence ID" value="NZ_FQZC01000004.1"/>
</dbReference>
<dbReference type="InterPro" id="IPR011711">
    <property type="entry name" value="GntR_C"/>
</dbReference>
<keyword evidence="2" id="KW-0238">DNA-binding</keyword>
<organism evidence="5 6">
    <name type="scientific">Aureimonas altamirensis DSM 21988</name>
    <dbReference type="NCBI Taxonomy" id="1121026"/>
    <lineage>
        <taxon>Bacteria</taxon>
        <taxon>Pseudomonadati</taxon>
        <taxon>Pseudomonadota</taxon>
        <taxon>Alphaproteobacteria</taxon>
        <taxon>Hyphomicrobiales</taxon>
        <taxon>Aurantimonadaceae</taxon>
        <taxon>Aureimonas</taxon>
    </lineage>
</organism>
<dbReference type="Pfam" id="PF00392">
    <property type="entry name" value="GntR"/>
    <property type="match status" value="1"/>
</dbReference>
<reference evidence="5 6" key="1">
    <citation type="submission" date="2016-11" db="EMBL/GenBank/DDBJ databases">
        <authorList>
            <person name="Varghese N."/>
            <person name="Submissions S."/>
        </authorList>
    </citation>
    <scope>NUCLEOTIDE SEQUENCE [LARGE SCALE GENOMIC DNA]</scope>
    <source>
        <strain evidence="5 6">DSM 21988</strain>
    </source>
</reference>
<dbReference type="InterPro" id="IPR008920">
    <property type="entry name" value="TF_FadR/GntR_C"/>
</dbReference>
<name>A0ABY1INU4_9HYPH</name>
<keyword evidence="1" id="KW-0805">Transcription regulation</keyword>
<dbReference type="Proteomes" id="UP000184290">
    <property type="component" value="Unassembled WGS sequence"/>
</dbReference>
<dbReference type="SMART" id="SM00345">
    <property type="entry name" value="HTH_GNTR"/>
    <property type="match status" value="1"/>
</dbReference>
<evidence type="ECO:0000256" key="2">
    <source>
        <dbReference type="ARBA" id="ARBA00023125"/>
    </source>
</evidence>
<keyword evidence="6" id="KW-1185">Reference proteome</keyword>
<dbReference type="Gene3D" id="1.20.120.530">
    <property type="entry name" value="GntR ligand-binding domain-like"/>
    <property type="match status" value="1"/>
</dbReference>
<dbReference type="SUPFAM" id="SSF48008">
    <property type="entry name" value="GntR ligand-binding domain-like"/>
    <property type="match status" value="1"/>
</dbReference>
<dbReference type="InterPro" id="IPR000524">
    <property type="entry name" value="Tscrpt_reg_HTH_GntR"/>
</dbReference>
<dbReference type="SMART" id="SM00895">
    <property type="entry name" value="FCD"/>
    <property type="match status" value="1"/>
</dbReference>
<gene>
    <name evidence="5" type="ORF">SAMN02745911_3057</name>
</gene>